<dbReference type="GeneTree" id="ENSGT01000000216822"/>
<proteinExistence type="predicted"/>
<dbReference type="AlphaFoldDB" id="A0A3B4GYJ9"/>
<accession>A0A3B4GYJ9</accession>
<protein>
    <submittedName>
        <fullName evidence="2">Uncharacterized protein</fullName>
    </submittedName>
</protein>
<dbReference type="Ensembl" id="ENSPNYT00000029098.1">
    <property type="protein sequence ID" value="ENSPNYP00000028407.1"/>
    <property type="gene ID" value="ENSPNYG00000021383.1"/>
</dbReference>
<organism evidence="2">
    <name type="scientific">Pundamilia nyererei</name>
    <dbReference type="NCBI Taxonomy" id="303518"/>
    <lineage>
        <taxon>Eukaryota</taxon>
        <taxon>Metazoa</taxon>
        <taxon>Chordata</taxon>
        <taxon>Craniata</taxon>
        <taxon>Vertebrata</taxon>
        <taxon>Euteleostomi</taxon>
        <taxon>Actinopterygii</taxon>
        <taxon>Neopterygii</taxon>
        <taxon>Teleostei</taxon>
        <taxon>Neoteleostei</taxon>
        <taxon>Acanthomorphata</taxon>
        <taxon>Ovalentaria</taxon>
        <taxon>Cichlomorphae</taxon>
        <taxon>Cichliformes</taxon>
        <taxon>Cichlidae</taxon>
        <taxon>African cichlids</taxon>
        <taxon>Pseudocrenilabrinae</taxon>
        <taxon>Haplochromini</taxon>
        <taxon>Pundamilia</taxon>
    </lineage>
</organism>
<evidence type="ECO:0000256" key="1">
    <source>
        <dbReference type="SAM" id="Coils"/>
    </source>
</evidence>
<sequence>MCLLNNKAIIKEIKAEIKHFLEINDNGQVNPNILWDTLKAVVRGKFISLSAALKKAKENQLNGLENTLKDLENRHKRLNLTRP</sequence>
<name>A0A3B4GYJ9_9CICH</name>
<reference evidence="2" key="1">
    <citation type="submission" date="2023-09" db="UniProtKB">
        <authorList>
            <consortium name="Ensembl"/>
        </authorList>
    </citation>
    <scope>IDENTIFICATION</scope>
</reference>
<dbReference type="STRING" id="303518.ENSPNYP00000028407"/>
<keyword evidence="1" id="KW-0175">Coiled coil</keyword>
<evidence type="ECO:0000313" key="2">
    <source>
        <dbReference type="Ensembl" id="ENSPNYP00000028407.1"/>
    </source>
</evidence>
<feature type="coiled-coil region" evidence="1">
    <location>
        <begin position="54"/>
        <end position="81"/>
    </location>
</feature>